<feature type="transmembrane region" description="Helical" evidence="1">
    <location>
        <begin position="66"/>
        <end position="90"/>
    </location>
</feature>
<accession>A0A4Z0YWN7</accession>
<evidence type="ECO:0000313" key="3">
    <source>
        <dbReference type="Proteomes" id="UP000297716"/>
    </source>
</evidence>
<keyword evidence="1" id="KW-1133">Transmembrane helix</keyword>
<dbReference type="Proteomes" id="UP000297716">
    <property type="component" value="Unassembled WGS sequence"/>
</dbReference>
<reference evidence="2 3" key="1">
    <citation type="submission" date="2019-03" db="EMBL/GenBank/DDBJ databases">
        <title>Draft genome sequence of Xylaria hypoxylon DSM 108379, a ubiquitous saprotrophic-parasitic fungi on hardwood.</title>
        <authorList>
            <person name="Buettner E."/>
            <person name="Leonhardt S."/>
            <person name="Gebauer A.M."/>
            <person name="Liers C."/>
            <person name="Hofrichter M."/>
            <person name="Kellner H."/>
        </authorList>
    </citation>
    <scope>NUCLEOTIDE SEQUENCE [LARGE SCALE GENOMIC DNA]</scope>
    <source>
        <strain evidence="2 3">DSM 108379</strain>
    </source>
</reference>
<evidence type="ECO:0000313" key="2">
    <source>
        <dbReference type="EMBL" id="TGJ88524.1"/>
    </source>
</evidence>
<dbReference type="EMBL" id="SKBN01000002">
    <property type="protein sequence ID" value="TGJ88524.1"/>
    <property type="molecule type" value="Genomic_DNA"/>
</dbReference>
<organism evidence="2 3">
    <name type="scientific">Xylaria hypoxylon</name>
    <dbReference type="NCBI Taxonomy" id="37992"/>
    <lineage>
        <taxon>Eukaryota</taxon>
        <taxon>Fungi</taxon>
        <taxon>Dikarya</taxon>
        <taxon>Ascomycota</taxon>
        <taxon>Pezizomycotina</taxon>
        <taxon>Sordariomycetes</taxon>
        <taxon>Xylariomycetidae</taxon>
        <taxon>Xylariales</taxon>
        <taxon>Xylariaceae</taxon>
        <taxon>Xylaria</taxon>
    </lineage>
</organism>
<dbReference type="AlphaFoldDB" id="A0A4Z0YWN7"/>
<proteinExistence type="predicted"/>
<gene>
    <name evidence="2" type="ORF">E0Z10_g195</name>
</gene>
<sequence>MMDTHKEVHRIDGLIPVLNNTPFEAPNPYNGTYHGYGASAPGQVNSVDHTLGTSEKRIAGLRIATFWLLLALAAVIALSVGLGTGIGLGLHNKTGKELEGDADSISIFAFWGSISSISFRYSKAFYKPYPNDYYQNSNHIVITNTFFAMPLAQWPNNTENTRIRRDTGLPYLLRQRFCEPDDEFCV</sequence>
<keyword evidence="1" id="KW-0812">Transmembrane</keyword>
<evidence type="ECO:0000256" key="1">
    <source>
        <dbReference type="SAM" id="Phobius"/>
    </source>
</evidence>
<comment type="caution">
    <text evidence="2">The sequence shown here is derived from an EMBL/GenBank/DDBJ whole genome shotgun (WGS) entry which is preliminary data.</text>
</comment>
<name>A0A4Z0YWN7_9PEZI</name>
<keyword evidence="3" id="KW-1185">Reference proteome</keyword>
<protein>
    <submittedName>
        <fullName evidence="2">Uncharacterized protein</fullName>
    </submittedName>
</protein>
<keyword evidence="1" id="KW-0472">Membrane</keyword>